<evidence type="ECO:0000313" key="2">
    <source>
        <dbReference type="EMBL" id="KVK83103.1"/>
    </source>
</evidence>
<dbReference type="AlphaFoldDB" id="A0A118KJ66"/>
<accession>A0A118KJ66</accession>
<name>A0A118KJ66_BURCE</name>
<dbReference type="Proteomes" id="UP000069001">
    <property type="component" value="Unassembled WGS sequence"/>
</dbReference>
<dbReference type="EMBL" id="LOYH01000048">
    <property type="protein sequence ID" value="KVK83103.1"/>
    <property type="molecule type" value="Genomic_DNA"/>
</dbReference>
<feature type="region of interest" description="Disordered" evidence="1">
    <location>
        <begin position="1"/>
        <end position="31"/>
    </location>
</feature>
<comment type="caution">
    <text evidence="2">The sequence shown here is derived from an EMBL/GenBank/DDBJ whole genome shotgun (WGS) entry which is preliminary data.</text>
</comment>
<sequence length="74" mass="8146">MPPLARIAPSVSDTVKMRVSSPERPDDSRFDTCFFPLPRPRASEAGSRLVGHHPAGHDAGRARIVNTNEQEQPK</sequence>
<protein>
    <submittedName>
        <fullName evidence="2">Uncharacterized protein</fullName>
    </submittedName>
</protein>
<feature type="compositionally biased region" description="Basic and acidic residues" evidence="1">
    <location>
        <begin position="21"/>
        <end position="30"/>
    </location>
</feature>
<reference evidence="2 3" key="1">
    <citation type="submission" date="2015-11" db="EMBL/GenBank/DDBJ databases">
        <title>Expanding the genomic diversity of Burkholderia species for the development of highly accurate diagnostics.</title>
        <authorList>
            <person name="Sahl J."/>
            <person name="Keim P."/>
            <person name="Wagner D."/>
        </authorList>
    </citation>
    <scope>NUCLEOTIDE SEQUENCE [LARGE SCALE GENOMIC DNA]</scope>
    <source>
        <strain evidence="2 3">MSMB1302</strain>
    </source>
</reference>
<organism evidence="2 3">
    <name type="scientific">Burkholderia cepacia</name>
    <name type="common">Pseudomonas cepacia</name>
    <dbReference type="NCBI Taxonomy" id="292"/>
    <lineage>
        <taxon>Bacteria</taxon>
        <taxon>Pseudomonadati</taxon>
        <taxon>Pseudomonadota</taxon>
        <taxon>Betaproteobacteria</taxon>
        <taxon>Burkholderiales</taxon>
        <taxon>Burkholderiaceae</taxon>
        <taxon>Burkholderia</taxon>
        <taxon>Burkholderia cepacia complex</taxon>
    </lineage>
</organism>
<feature type="compositionally biased region" description="Polar residues" evidence="1">
    <location>
        <begin position="65"/>
        <end position="74"/>
    </location>
</feature>
<evidence type="ECO:0000256" key="1">
    <source>
        <dbReference type="SAM" id="MobiDB-lite"/>
    </source>
</evidence>
<evidence type="ECO:0000313" key="3">
    <source>
        <dbReference type="Proteomes" id="UP000069001"/>
    </source>
</evidence>
<proteinExistence type="predicted"/>
<gene>
    <name evidence="2" type="ORF">WS90_13625</name>
</gene>
<feature type="region of interest" description="Disordered" evidence="1">
    <location>
        <begin position="43"/>
        <end position="74"/>
    </location>
</feature>